<feature type="compositionally biased region" description="Basic residues" evidence="1">
    <location>
        <begin position="82"/>
        <end position="92"/>
    </location>
</feature>
<proteinExistence type="predicted"/>
<keyword evidence="4" id="KW-1185">Reference proteome</keyword>
<feature type="domain" description="DUF6590" evidence="2">
    <location>
        <begin position="279"/>
        <end position="413"/>
    </location>
</feature>
<dbReference type="GeneID" id="25315646"/>
<dbReference type="PANTHER" id="PTHR35391">
    <property type="entry name" value="C2H2-TYPE DOMAIN-CONTAINING PROTEIN-RELATED"/>
    <property type="match status" value="1"/>
</dbReference>
<dbReference type="PANTHER" id="PTHR35391:SF5">
    <property type="entry name" value="DUF6590 DOMAIN-CONTAINING PROTEIN"/>
    <property type="match status" value="1"/>
</dbReference>
<comment type="caution">
    <text evidence="3">The sequence shown here is derived from an EMBL/GenBank/DDBJ whole genome shotgun (WGS) entry which is preliminary data.</text>
</comment>
<accession>A0A0F4YWL5</accession>
<evidence type="ECO:0000313" key="4">
    <source>
        <dbReference type="Proteomes" id="UP000053958"/>
    </source>
</evidence>
<feature type="compositionally biased region" description="Basic and acidic residues" evidence="1">
    <location>
        <begin position="55"/>
        <end position="68"/>
    </location>
</feature>
<gene>
    <name evidence="3" type="ORF">T310_3296</name>
</gene>
<sequence>MDQQSQPAGYPYSNQEGWTYPPTHNDPYEESDQQAAPRTVQEDSPAPSPPLRDPWGYRKPPDARDPRSYQRIPDAQDLSYHSRQHPHPHYHHHGLETFGDPTGQYAANTSQYLPDQQSFPHANHPQFYSPTGASPPQHHYTLDAPQSQYPRGDPLEYGHANRRLLPRASYGTIARRQVRQDNYGNCAQFANPPSPNTAEEADSLARDLDHLTLPSDDPTRAERQLHRRYDLAKVHETGMETSLDPGELAQNCQVFTSDAEKDFKSKKKVTSSLAKYEAVFAVLHHQNAGAQVDHRDSDTFTSGRYGEKIYSSIRPMVVVKNFRRHSLCIGNGVAKKSVDPSSHAVVYNADSKPYTHPKEPRMTKEPLAVKVSSPDLKLDQMSRINFNKIYTVEHNEKVLPIGKIARESLPKLKEYSRDVISHD</sequence>
<dbReference type="InterPro" id="IPR046497">
    <property type="entry name" value="DUF6590"/>
</dbReference>
<dbReference type="AlphaFoldDB" id="A0A0F4YWL5"/>
<feature type="compositionally biased region" description="Polar residues" evidence="1">
    <location>
        <begin position="1"/>
        <end position="17"/>
    </location>
</feature>
<dbReference type="STRING" id="1408163.A0A0F4YWL5"/>
<dbReference type="EMBL" id="LASV01000132">
    <property type="protein sequence ID" value="KKA22677.1"/>
    <property type="molecule type" value="Genomic_DNA"/>
</dbReference>
<protein>
    <recommendedName>
        <fullName evidence="2">DUF6590 domain-containing protein</fullName>
    </recommendedName>
</protein>
<evidence type="ECO:0000313" key="3">
    <source>
        <dbReference type="EMBL" id="KKA22677.1"/>
    </source>
</evidence>
<organism evidence="3 4">
    <name type="scientific">Rasamsonia emersonii (strain ATCC 16479 / CBS 393.64 / IMI 116815)</name>
    <dbReference type="NCBI Taxonomy" id="1408163"/>
    <lineage>
        <taxon>Eukaryota</taxon>
        <taxon>Fungi</taxon>
        <taxon>Dikarya</taxon>
        <taxon>Ascomycota</taxon>
        <taxon>Pezizomycotina</taxon>
        <taxon>Eurotiomycetes</taxon>
        <taxon>Eurotiomycetidae</taxon>
        <taxon>Eurotiales</taxon>
        <taxon>Trichocomaceae</taxon>
        <taxon>Rasamsonia</taxon>
    </lineage>
</organism>
<dbReference type="OrthoDB" id="3559580at2759"/>
<dbReference type="Proteomes" id="UP000053958">
    <property type="component" value="Unassembled WGS sequence"/>
</dbReference>
<dbReference type="Pfam" id="PF20233">
    <property type="entry name" value="DUF6590"/>
    <property type="match status" value="1"/>
</dbReference>
<name>A0A0F4YWL5_RASE3</name>
<feature type="region of interest" description="Disordered" evidence="1">
    <location>
        <begin position="1"/>
        <end position="158"/>
    </location>
</feature>
<dbReference type="RefSeq" id="XP_013329289.1">
    <property type="nucleotide sequence ID" value="XM_013473835.1"/>
</dbReference>
<feature type="compositionally biased region" description="Polar residues" evidence="1">
    <location>
        <begin position="105"/>
        <end position="134"/>
    </location>
</feature>
<evidence type="ECO:0000259" key="2">
    <source>
        <dbReference type="Pfam" id="PF20233"/>
    </source>
</evidence>
<reference evidence="3 4" key="1">
    <citation type="submission" date="2015-04" db="EMBL/GenBank/DDBJ databases">
        <authorList>
            <person name="Heijne W.H."/>
            <person name="Fedorova N.D."/>
            <person name="Nierman W.C."/>
            <person name="Vollebregt A.W."/>
            <person name="Zhao Z."/>
            <person name="Wu L."/>
            <person name="Kumar M."/>
            <person name="Stam H."/>
            <person name="van den Berg M.A."/>
            <person name="Pel H.J."/>
        </authorList>
    </citation>
    <scope>NUCLEOTIDE SEQUENCE [LARGE SCALE GENOMIC DNA]</scope>
    <source>
        <strain evidence="3 4">CBS 393.64</strain>
    </source>
</reference>
<evidence type="ECO:0000256" key="1">
    <source>
        <dbReference type="SAM" id="MobiDB-lite"/>
    </source>
</evidence>